<evidence type="ECO:0000256" key="2">
    <source>
        <dbReference type="ARBA" id="ARBA00023004"/>
    </source>
</evidence>
<dbReference type="InterPro" id="IPR017896">
    <property type="entry name" value="4Fe4S_Fe-S-bd"/>
</dbReference>
<evidence type="ECO:0000313" key="6">
    <source>
        <dbReference type="Proteomes" id="UP000011783"/>
    </source>
</evidence>
<dbReference type="PROSITE" id="PS00198">
    <property type="entry name" value="4FE4S_FER_1"/>
    <property type="match status" value="1"/>
</dbReference>
<gene>
    <name evidence="5" type="ORF">LEP1GSC123_1994</name>
</gene>
<feature type="domain" description="4Fe-4S ferredoxin-type" evidence="4">
    <location>
        <begin position="33"/>
        <end position="63"/>
    </location>
</feature>
<dbReference type="Pfam" id="PF13237">
    <property type="entry name" value="Fer4_10"/>
    <property type="match status" value="1"/>
</dbReference>
<dbReference type="GO" id="GO:0051536">
    <property type="term" value="F:iron-sulfur cluster binding"/>
    <property type="evidence" value="ECO:0007669"/>
    <property type="project" value="UniProtKB-KW"/>
</dbReference>
<dbReference type="AlphaFoldDB" id="M3HRJ4"/>
<evidence type="ECO:0000313" key="5">
    <source>
        <dbReference type="EMBL" id="EMG00696.1"/>
    </source>
</evidence>
<evidence type="ECO:0000259" key="4">
    <source>
        <dbReference type="PROSITE" id="PS51379"/>
    </source>
</evidence>
<accession>M3HRJ4</accession>
<sequence>MKIIFEIMNIIRPAKTMNYKKVLPFNPNARGIPIPVLSSNESCLSCKSCEQVCPTHSLKIHSKDKMSFDYGACLQCGRCSEFCSDKKIIDSGFVHVYSTDREALKVTYTNGMPDEKPEMETEEVKRFRKTTKKPDFSLGRSLLAEIIRPKRKSTQVLTPFLIVRRVRFESSLPQSMLMHLSIQGLWDRTWKSRLIRLGKRCLLQKLLWLAVRKRFQVGFSNLVNFRKNLTCSLEEILLVRM</sequence>
<organism evidence="5 6">
    <name type="scientific">Leptospira borgpetersenii str. 200701203</name>
    <dbReference type="NCBI Taxonomy" id="1193007"/>
    <lineage>
        <taxon>Bacteria</taxon>
        <taxon>Pseudomonadati</taxon>
        <taxon>Spirochaetota</taxon>
        <taxon>Spirochaetia</taxon>
        <taxon>Leptospirales</taxon>
        <taxon>Leptospiraceae</taxon>
        <taxon>Leptospira</taxon>
    </lineage>
</organism>
<dbReference type="GO" id="GO:0046872">
    <property type="term" value="F:metal ion binding"/>
    <property type="evidence" value="ECO:0007669"/>
    <property type="project" value="UniProtKB-KW"/>
</dbReference>
<dbReference type="PROSITE" id="PS51379">
    <property type="entry name" value="4FE4S_FER_2"/>
    <property type="match status" value="2"/>
</dbReference>
<dbReference type="Gene3D" id="3.30.70.3270">
    <property type="match status" value="1"/>
</dbReference>
<keyword evidence="1" id="KW-0479">Metal-binding</keyword>
<dbReference type="InterPro" id="IPR017900">
    <property type="entry name" value="4Fe4S_Fe_S_CS"/>
</dbReference>
<protein>
    <submittedName>
        <fullName evidence="5">4Fe-4S dicluster domain protein</fullName>
    </submittedName>
</protein>
<proteinExistence type="predicted"/>
<evidence type="ECO:0000256" key="3">
    <source>
        <dbReference type="ARBA" id="ARBA00023014"/>
    </source>
</evidence>
<keyword evidence="2" id="KW-0408">Iron</keyword>
<dbReference type="Proteomes" id="UP000011783">
    <property type="component" value="Unassembled WGS sequence"/>
</dbReference>
<dbReference type="EMBL" id="AKWO02000043">
    <property type="protein sequence ID" value="EMG00696.1"/>
    <property type="molecule type" value="Genomic_DNA"/>
</dbReference>
<name>M3HRJ4_LEPBO</name>
<feature type="domain" description="4Fe-4S ferredoxin-type" evidence="4">
    <location>
        <begin position="64"/>
        <end position="93"/>
    </location>
</feature>
<dbReference type="SUPFAM" id="SSF54862">
    <property type="entry name" value="4Fe-4S ferredoxins"/>
    <property type="match status" value="1"/>
</dbReference>
<keyword evidence="3" id="KW-0411">Iron-sulfur</keyword>
<reference evidence="5 6" key="1">
    <citation type="submission" date="2013-01" db="EMBL/GenBank/DDBJ databases">
        <authorList>
            <person name="Harkins D.M."/>
            <person name="Durkin A.S."/>
            <person name="Brinkac L.M."/>
            <person name="Haft D.H."/>
            <person name="Selengut J.D."/>
            <person name="Sanka R."/>
            <person name="DePew J."/>
            <person name="Purushe J."/>
            <person name="Picardeau M."/>
            <person name="Werts C."/>
            <person name="Goarant C."/>
            <person name="Vinetz J.M."/>
            <person name="Sutton G.G."/>
            <person name="Nierman W.C."/>
            <person name="Fouts D.E."/>
        </authorList>
    </citation>
    <scope>NUCLEOTIDE SEQUENCE [LARGE SCALE GENOMIC DNA]</scope>
    <source>
        <strain evidence="5 6">200701203</strain>
    </source>
</reference>
<comment type="caution">
    <text evidence="5">The sequence shown here is derived from an EMBL/GenBank/DDBJ whole genome shotgun (WGS) entry which is preliminary data.</text>
</comment>
<dbReference type="BioCyc" id="LBOR1193007:G11KN-2167-MONOMER"/>
<evidence type="ECO:0000256" key="1">
    <source>
        <dbReference type="ARBA" id="ARBA00022723"/>
    </source>
</evidence>